<feature type="compositionally biased region" description="Basic and acidic residues" evidence="11">
    <location>
        <begin position="559"/>
        <end position="568"/>
    </location>
</feature>
<feature type="region of interest" description="Disordered" evidence="11">
    <location>
        <begin position="549"/>
        <end position="568"/>
    </location>
</feature>
<dbReference type="PANTHER" id="PTHR12154">
    <property type="entry name" value="GLYCOSYL TRANSFERASE-RELATED"/>
    <property type="match status" value="1"/>
</dbReference>
<evidence type="ECO:0000256" key="9">
    <source>
        <dbReference type="ARBA" id="ARBA00023136"/>
    </source>
</evidence>
<dbReference type="PANTHER" id="PTHR12154:SF4">
    <property type="entry name" value="UDP-N-ACETYLGLUCOSAMINE TRANSFERASE SUBUNIT ALG14 HOMOLOG"/>
    <property type="match status" value="1"/>
</dbReference>
<evidence type="ECO:0000256" key="8">
    <source>
        <dbReference type="ARBA" id="ARBA00022989"/>
    </source>
</evidence>
<dbReference type="GO" id="GO:0006488">
    <property type="term" value="P:dolichol-linked oligosaccharide biosynthetic process"/>
    <property type="evidence" value="ECO:0007669"/>
    <property type="project" value="InterPro"/>
</dbReference>
<comment type="caution">
    <text evidence="13">The sequence shown here is derived from an EMBL/GenBank/DDBJ whole genome shotgun (WGS) entry which is preliminary data.</text>
</comment>
<dbReference type="OrthoDB" id="17098at2759"/>
<sequence>MSPSHSSSWTGKSVLLIGKDGEVDQIAETLSLAGCRVTVAIFPSPSSSFSSSASPSQTPTATITNKEPQHRETFHFHLDSYDTLVKAFQKTRKREGYVDRVVLWVPGGVGGPLVKDNNTQPPPLPKLVAWVIKLAAFEFRYDGRPIVRVRGGLGGEGELGRGEVGLVVPSPVSRNTVLDPVDAASANSILGITRSVAGQATLDGFKLWTLCPEEPESVDDVVNIQRLVKDFHEVLDRQHDRPLPSVEQNAPVYISSSDGLKLIDRPDNELNKAEAYKRLGERGAFAMALGTRIRDAIISFTLTAEKLNVVPATLAACVFGAAMLFYIYSWLKGWVGTPRVFWLALGVGLWKIGLRFVTLGPKSPLTRDGKRPTAVFLGSGGHTSEALQLLSALDMQMYTPRTYIISSGDSMSVEKAVAFEKSLNTGQAEGKNYRFIELPRARRVGQSYVSSVWTTVLSFRTAFRLLTLEPLRNGGRESWDLMLVNGPGTCVVAAIAVMLPRFLGLFSPRVVYVESWARVKSLSLSGKILKRVVDKFVVQWDEVDRCAPTWNSRSGETPPEGKAKKTDLGEYHGWLI</sequence>
<evidence type="ECO:0000256" key="7">
    <source>
        <dbReference type="ARBA" id="ARBA00022824"/>
    </source>
</evidence>
<dbReference type="GO" id="GO:0043541">
    <property type="term" value="C:UDP-N-acetylglucosamine transferase complex"/>
    <property type="evidence" value="ECO:0007669"/>
    <property type="project" value="TreeGrafter"/>
</dbReference>
<keyword evidence="9 12" id="KW-0472">Membrane</keyword>
<evidence type="ECO:0000256" key="12">
    <source>
        <dbReference type="SAM" id="Phobius"/>
    </source>
</evidence>
<evidence type="ECO:0000313" key="14">
    <source>
        <dbReference type="Proteomes" id="UP000812966"/>
    </source>
</evidence>
<dbReference type="Pfam" id="PF08660">
    <property type="entry name" value="Alg14"/>
    <property type="match status" value="1"/>
</dbReference>
<evidence type="ECO:0000313" key="13">
    <source>
        <dbReference type="EMBL" id="KAG7530472.1"/>
    </source>
</evidence>
<evidence type="ECO:0000256" key="4">
    <source>
        <dbReference type="ARBA" id="ARBA00011335"/>
    </source>
</evidence>
<dbReference type="Proteomes" id="UP000812966">
    <property type="component" value="Unassembled WGS sequence"/>
</dbReference>
<dbReference type="GO" id="GO:0004577">
    <property type="term" value="F:N-acetylglucosaminyldiphosphodolichol N-acetylglucosaminyltransferase activity"/>
    <property type="evidence" value="ECO:0007669"/>
    <property type="project" value="TreeGrafter"/>
</dbReference>
<protein>
    <recommendedName>
        <fullName evidence="5">UDP-N-acetylglucosamine transferase subunit ALG14</fullName>
    </recommendedName>
    <alternativeName>
        <fullName evidence="10">Asparagine-linked glycosylation protein 14</fullName>
    </alternativeName>
</protein>
<dbReference type="GO" id="GO:0031965">
    <property type="term" value="C:nuclear membrane"/>
    <property type="evidence" value="ECO:0007669"/>
    <property type="project" value="UniProtKB-SubCell"/>
</dbReference>
<dbReference type="Gene3D" id="3.40.50.2000">
    <property type="entry name" value="Glycogen Phosphorylase B"/>
    <property type="match status" value="1"/>
</dbReference>
<dbReference type="AlphaFoldDB" id="A0A8K0NRR2"/>
<name>A0A8K0NRR2_9TREE</name>
<feature type="region of interest" description="Disordered" evidence="11">
    <location>
        <begin position="45"/>
        <end position="68"/>
    </location>
</feature>
<proteinExistence type="inferred from homology"/>
<feature type="transmembrane region" description="Helical" evidence="12">
    <location>
        <begin position="307"/>
        <end position="328"/>
    </location>
</feature>
<evidence type="ECO:0000256" key="3">
    <source>
        <dbReference type="ARBA" id="ARBA00009731"/>
    </source>
</evidence>
<keyword evidence="8 12" id="KW-1133">Transmembrane helix</keyword>
<reference evidence="13" key="1">
    <citation type="submission" date="2020-04" db="EMBL/GenBank/DDBJ databases">
        <title>Analysis of mating type loci in Filobasidium floriforme.</title>
        <authorList>
            <person name="Nowrousian M."/>
        </authorList>
    </citation>
    <scope>NUCLEOTIDE SEQUENCE</scope>
    <source>
        <strain evidence="13">CBS 6242</strain>
    </source>
</reference>
<comment type="subcellular location">
    <subcellularLocation>
        <location evidence="1">Endoplasmic reticulum membrane</location>
        <topology evidence="1">Single-pass membrane protein</topology>
    </subcellularLocation>
    <subcellularLocation>
        <location evidence="2">Nucleus membrane</location>
        <topology evidence="2">Single-pass membrane protein</topology>
    </subcellularLocation>
</comment>
<evidence type="ECO:0000256" key="10">
    <source>
        <dbReference type="ARBA" id="ARBA00032062"/>
    </source>
</evidence>
<dbReference type="InterPro" id="IPR013969">
    <property type="entry name" value="Oligosacch_biosynth_Alg14"/>
</dbReference>
<keyword evidence="7" id="KW-0256">Endoplasmic reticulum</keyword>
<accession>A0A8K0NRR2</accession>
<dbReference type="EMBL" id="JABELV010000117">
    <property type="protein sequence ID" value="KAG7530472.1"/>
    <property type="molecule type" value="Genomic_DNA"/>
</dbReference>
<evidence type="ECO:0000256" key="1">
    <source>
        <dbReference type="ARBA" id="ARBA00004389"/>
    </source>
</evidence>
<evidence type="ECO:0000256" key="6">
    <source>
        <dbReference type="ARBA" id="ARBA00022692"/>
    </source>
</evidence>
<keyword evidence="6 12" id="KW-0812">Transmembrane</keyword>
<comment type="subunit">
    <text evidence="4">Heterodimer with ALG13 to form a functional enzyme.</text>
</comment>
<keyword evidence="14" id="KW-1185">Reference proteome</keyword>
<evidence type="ECO:0000256" key="2">
    <source>
        <dbReference type="ARBA" id="ARBA00004590"/>
    </source>
</evidence>
<evidence type="ECO:0000256" key="11">
    <source>
        <dbReference type="SAM" id="MobiDB-lite"/>
    </source>
</evidence>
<organism evidence="13 14">
    <name type="scientific">Filobasidium floriforme</name>
    <dbReference type="NCBI Taxonomy" id="5210"/>
    <lineage>
        <taxon>Eukaryota</taxon>
        <taxon>Fungi</taxon>
        <taxon>Dikarya</taxon>
        <taxon>Basidiomycota</taxon>
        <taxon>Agaricomycotina</taxon>
        <taxon>Tremellomycetes</taxon>
        <taxon>Filobasidiales</taxon>
        <taxon>Filobasidiaceae</taxon>
        <taxon>Filobasidium</taxon>
    </lineage>
</organism>
<feature type="transmembrane region" description="Helical" evidence="12">
    <location>
        <begin position="340"/>
        <end position="357"/>
    </location>
</feature>
<feature type="compositionally biased region" description="Low complexity" evidence="11">
    <location>
        <begin position="45"/>
        <end position="64"/>
    </location>
</feature>
<gene>
    <name evidence="13" type="ORF">FFLO_05013</name>
</gene>
<evidence type="ECO:0000256" key="5">
    <source>
        <dbReference type="ARBA" id="ARBA00017467"/>
    </source>
</evidence>
<comment type="similarity">
    <text evidence="3">Belongs to the ALG14 family.</text>
</comment>